<dbReference type="PANTHER" id="PTHR10799">
    <property type="entry name" value="SNF2/RAD54 HELICASE FAMILY"/>
    <property type="match status" value="1"/>
</dbReference>
<dbReference type="GO" id="GO:0005524">
    <property type="term" value="F:ATP binding"/>
    <property type="evidence" value="ECO:0007669"/>
    <property type="project" value="InterPro"/>
</dbReference>
<feature type="compositionally biased region" description="Basic and acidic residues" evidence="2">
    <location>
        <begin position="1030"/>
        <end position="1051"/>
    </location>
</feature>
<feature type="compositionally biased region" description="Basic and acidic residues" evidence="2">
    <location>
        <begin position="644"/>
        <end position="658"/>
    </location>
</feature>
<name>A0A5J4W1A1_9EUKA</name>
<dbReference type="InterPro" id="IPR027417">
    <property type="entry name" value="P-loop_NTPase"/>
</dbReference>
<feature type="domain" description="Helicase C-terminal" evidence="3">
    <location>
        <begin position="311"/>
        <end position="489"/>
    </location>
</feature>
<dbReference type="Pfam" id="PF00271">
    <property type="entry name" value="Helicase_C"/>
    <property type="match status" value="2"/>
</dbReference>
<dbReference type="PROSITE" id="PS51194">
    <property type="entry name" value="HELICASE_CTER"/>
    <property type="match status" value="1"/>
</dbReference>
<feature type="compositionally biased region" description="Low complexity" evidence="2">
    <location>
        <begin position="1152"/>
        <end position="1173"/>
    </location>
</feature>
<feature type="region of interest" description="Disordered" evidence="2">
    <location>
        <begin position="254"/>
        <end position="326"/>
    </location>
</feature>
<organism evidence="4 5">
    <name type="scientific">Streblomastix strix</name>
    <dbReference type="NCBI Taxonomy" id="222440"/>
    <lineage>
        <taxon>Eukaryota</taxon>
        <taxon>Metamonada</taxon>
        <taxon>Preaxostyla</taxon>
        <taxon>Oxymonadida</taxon>
        <taxon>Streblomastigidae</taxon>
        <taxon>Streblomastix</taxon>
    </lineage>
</organism>
<evidence type="ECO:0000259" key="3">
    <source>
        <dbReference type="PROSITE" id="PS51194"/>
    </source>
</evidence>
<dbReference type="EMBL" id="SNRW01004037">
    <property type="protein sequence ID" value="KAA6388299.1"/>
    <property type="molecule type" value="Genomic_DNA"/>
</dbReference>
<comment type="caution">
    <text evidence="4">The sequence shown here is derived from an EMBL/GenBank/DDBJ whole genome shotgun (WGS) entry which is preliminary data.</text>
</comment>
<feature type="compositionally biased region" description="Basic and acidic residues" evidence="2">
    <location>
        <begin position="594"/>
        <end position="615"/>
    </location>
</feature>
<feature type="compositionally biased region" description="Basic and acidic residues" evidence="2">
    <location>
        <begin position="501"/>
        <end position="511"/>
    </location>
</feature>
<feature type="compositionally biased region" description="Polar residues" evidence="2">
    <location>
        <begin position="863"/>
        <end position="875"/>
    </location>
</feature>
<feature type="compositionally biased region" description="Basic and acidic residues" evidence="2">
    <location>
        <begin position="753"/>
        <end position="772"/>
    </location>
</feature>
<feature type="non-terminal residue" evidence="4">
    <location>
        <position position="1"/>
    </location>
</feature>
<feature type="region of interest" description="Disordered" evidence="2">
    <location>
        <begin position="331"/>
        <end position="350"/>
    </location>
</feature>
<keyword evidence="1" id="KW-0378">Hydrolase</keyword>
<feature type="compositionally biased region" description="Basic and acidic residues" evidence="2">
    <location>
        <begin position="623"/>
        <end position="636"/>
    </location>
</feature>
<evidence type="ECO:0000256" key="1">
    <source>
        <dbReference type="ARBA" id="ARBA00022801"/>
    </source>
</evidence>
<dbReference type="AlphaFoldDB" id="A0A5J4W1A1"/>
<feature type="compositionally biased region" description="Basic and acidic residues" evidence="2">
    <location>
        <begin position="254"/>
        <end position="283"/>
    </location>
</feature>
<feature type="region of interest" description="Disordered" evidence="2">
    <location>
        <begin position="725"/>
        <end position="772"/>
    </location>
</feature>
<dbReference type="InterPro" id="IPR000330">
    <property type="entry name" value="SNF2_N"/>
</dbReference>
<feature type="compositionally biased region" description="Acidic residues" evidence="2">
    <location>
        <begin position="358"/>
        <end position="379"/>
    </location>
</feature>
<protein>
    <submittedName>
        <fullName evidence="4">Putative chromatin-remodelling complex ATPase ISWI2</fullName>
    </submittedName>
</protein>
<dbReference type="SMART" id="SM00490">
    <property type="entry name" value="HELICc"/>
    <property type="match status" value="1"/>
</dbReference>
<dbReference type="InterPro" id="IPR001650">
    <property type="entry name" value="Helicase_C-like"/>
</dbReference>
<feature type="region of interest" description="Disordered" evidence="2">
    <location>
        <begin position="1028"/>
        <end position="1058"/>
    </location>
</feature>
<dbReference type="CDD" id="cd18793">
    <property type="entry name" value="SF2_C_SNF"/>
    <property type="match status" value="1"/>
</dbReference>
<feature type="region of interest" description="Disordered" evidence="2">
    <location>
        <begin position="594"/>
        <end position="674"/>
    </location>
</feature>
<dbReference type="Gene3D" id="3.40.50.300">
    <property type="entry name" value="P-loop containing nucleotide triphosphate hydrolases"/>
    <property type="match status" value="2"/>
</dbReference>
<feature type="compositionally biased region" description="Basic and acidic residues" evidence="2">
    <location>
        <begin position="314"/>
        <end position="326"/>
    </location>
</feature>
<feature type="region of interest" description="Disordered" evidence="2">
    <location>
        <begin position="1148"/>
        <end position="1173"/>
    </location>
</feature>
<evidence type="ECO:0000313" key="5">
    <source>
        <dbReference type="Proteomes" id="UP000324800"/>
    </source>
</evidence>
<feature type="compositionally biased region" description="Acidic residues" evidence="2">
    <location>
        <begin position="45"/>
        <end position="60"/>
    </location>
</feature>
<feature type="region of interest" description="Disordered" evidence="2">
    <location>
        <begin position="794"/>
        <end position="921"/>
    </location>
</feature>
<dbReference type="GO" id="GO:0016787">
    <property type="term" value="F:hydrolase activity"/>
    <property type="evidence" value="ECO:0007669"/>
    <property type="project" value="UniProtKB-KW"/>
</dbReference>
<feature type="region of interest" description="Disordered" evidence="2">
    <location>
        <begin position="358"/>
        <end position="381"/>
    </location>
</feature>
<feature type="compositionally biased region" description="Basic and acidic residues" evidence="2">
    <location>
        <begin position="876"/>
        <end position="899"/>
    </location>
</feature>
<feature type="compositionally biased region" description="Low complexity" evidence="2">
    <location>
        <begin position="903"/>
        <end position="914"/>
    </location>
</feature>
<evidence type="ECO:0000313" key="4">
    <source>
        <dbReference type="EMBL" id="KAA6388299.1"/>
    </source>
</evidence>
<dbReference type="InterPro" id="IPR049730">
    <property type="entry name" value="SNF2/RAD54-like_C"/>
</dbReference>
<feature type="compositionally biased region" description="Basic residues" evidence="2">
    <location>
        <begin position="284"/>
        <end position="293"/>
    </location>
</feature>
<proteinExistence type="predicted"/>
<feature type="compositionally biased region" description="Basic and acidic residues" evidence="2">
    <location>
        <begin position="807"/>
        <end position="824"/>
    </location>
</feature>
<reference evidence="4 5" key="1">
    <citation type="submission" date="2019-03" db="EMBL/GenBank/DDBJ databases">
        <title>Single cell metagenomics reveals metabolic interactions within the superorganism composed of flagellate Streblomastix strix and complex community of Bacteroidetes bacteria on its surface.</title>
        <authorList>
            <person name="Treitli S.C."/>
            <person name="Kolisko M."/>
            <person name="Husnik F."/>
            <person name="Keeling P."/>
            <person name="Hampl V."/>
        </authorList>
    </citation>
    <scope>NUCLEOTIDE SEQUENCE [LARGE SCALE GENOMIC DNA]</scope>
    <source>
        <strain evidence="4">ST1C</strain>
    </source>
</reference>
<feature type="compositionally biased region" description="Low complexity" evidence="2">
    <location>
        <begin position="659"/>
        <end position="673"/>
    </location>
</feature>
<sequence>LWALLNFLNPNIFKDSNKFDNLFESKKEDEKNQDEDEDNKMQIDINEEQEEEQEKEEDQEQEKKLEEIIKIDPNDPMHKEKEQEFVSQLHRMLRPFILRRLKLDVETLPSKHEILVFVKLTEMQRAWYKSLFYKDLDAINGLGANRFRLLNIAMQMRKCCNHPYLFPGAEPQPFIDGEHLFLNSGKMIVLQKLLEKIEKKKEKVVIFCQMTRMMDIMESALALKGWRVYRIDGSSSLEAREVQIEHFNRSAFRETKQEKRIKKEKENRLEKEIEQQQQRDKQKSRQRGRRNKQMFRDDEDEEEDNDDDYQEQQQRIKQEQEDEKYAKQLHKNERQSKGVNLSHAIDVDDSEALNQLQEDNDDEDDDEDDTDVADDEQDDGFGVIVYDEDGNVIDQRRRRRKRPFIFMVSTRAGGLGISLVAANNVILYDSDWNPQADLQAIDRCHRIGQKKNVTIYRMICEHTIEEKIVERAKMKLHLDHIVIQQGKLVGVNRFDEEEEEAKLTESGKIEENEQDQEQEIELEDGINLLDEGEMNEKLNKEQNTGQKQLTEKQKKLNQALLANLGTQNGPATNSKNLAKQDLLTMIRHGANEILNDKNYEGKGYGQKKEKEKQGEQELNQQQQKKDEETKKQEQKEMINNLEENDSKEKEKAKQEQETKQCQQSSSSSSSIQQPLTLTTAFSDSDLDELLAFSAAKTDEWNKKMEKKGENLKLVFDGAAGVDKVQREQERLKQREIDKENLQFGENNNYNYNQKEKEKDQQHLNDLSDWKRDGMTEEDIEKQIKMGSLFFINDEYNDEQRKKRREERKKIKEEKKLKRKEEKQERKKIRKIEKERIKKEKEEQEQEKEKEMIKDIDVEKKENSIQLQDNLQNKINQQEKEQTMEKDVNKENEQENKEAESESEPSSSSSSSSSYDSDEFNFNHFTPIQPIIAELAPRERLKTGQYDERQYYREAFNQAKMGESHRHHARTPAEREQKRINKILNSCYRPVVRIPYQFYPKRYNELMIKLEQKQIEWLGKVGVVMKKKKKTEKEELKDKNNSKDKINNKQESEQEQEVEYDNGVGKEFLRWWLQKPGRKGASEIHSSIIETISEAIDNDDVIEIQPEYNKIEFQQKEQEQEEIKEKGKENNVKPSILSPIVIKAPQPLHSFTQQQQSSSSSSSSSSQFNTFISPSPIPQSAISSSISGDASIPNTFTLLTPSPTPFTTIDSKQSEIINKKEIFDKQEVIQINSNQGSPQPPTLLSPSAEFDLQKYLELNDDQKQLNQRIK</sequence>
<feature type="compositionally biased region" description="Basic and acidic residues" evidence="2">
    <location>
        <begin position="725"/>
        <end position="740"/>
    </location>
</feature>
<feature type="region of interest" description="Disordered" evidence="2">
    <location>
        <begin position="499"/>
        <end position="518"/>
    </location>
</feature>
<feature type="region of interest" description="Disordered" evidence="2">
    <location>
        <begin position="24"/>
        <end position="63"/>
    </location>
</feature>
<dbReference type="Pfam" id="PF00176">
    <property type="entry name" value="SNF2-rel_dom"/>
    <property type="match status" value="1"/>
</dbReference>
<dbReference type="OrthoDB" id="1698770at2759"/>
<feature type="compositionally biased region" description="Basic and acidic residues" evidence="2">
    <location>
        <begin position="831"/>
        <end position="862"/>
    </location>
</feature>
<accession>A0A5J4W1A1</accession>
<dbReference type="SUPFAM" id="SSF52540">
    <property type="entry name" value="P-loop containing nucleoside triphosphate hydrolases"/>
    <property type="match status" value="2"/>
</dbReference>
<gene>
    <name evidence="4" type="ORF">EZS28_016173</name>
</gene>
<dbReference type="Proteomes" id="UP000324800">
    <property type="component" value="Unassembled WGS sequence"/>
</dbReference>
<evidence type="ECO:0000256" key="2">
    <source>
        <dbReference type="SAM" id="MobiDB-lite"/>
    </source>
</evidence>
<feature type="compositionally biased region" description="Acidic residues" evidence="2">
    <location>
        <begin position="297"/>
        <end position="310"/>
    </location>
</feature>